<dbReference type="STRING" id="1470563.SAMN05444000_12726"/>
<accession>A0A1M6S195</accession>
<sequence length="234" mass="25800">MTYPTQAQYVLHNQNKEPCDASGKLVDPHQPSAWMTHKEADAIAATTGFGVGFVITENDPYFIVDIDGCRDPITGTPNELAKKWSGILPGAAVEISRSGTGYHFWGCCEAGLSEHYYNRKNGIEFYQGKRYVALGSQMQGEIGIDWSAQLRANLTPRPETSTLPEEGPVPEYTGPSDDETLLRMAMDAKGSAAVAFGNKARFKDLWNANADALARFFRPRVTTRLIDPVQIQHC</sequence>
<organism evidence="2 3">
    <name type="scientific">Shimia gijangensis</name>
    <dbReference type="NCBI Taxonomy" id="1470563"/>
    <lineage>
        <taxon>Bacteria</taxon>
        <taxon>Pseudomonadati</taxon>
        <taxon>Pseudomonadota</taxon>
        <taxon>Alphaproteobacteria</taxon>
        <taxon>Rhodobacterales</taxon>
        <taxon>Roseobacteraceae</taxon>
    </lineage>
</organism>
<protein>
    <recommendedName>
        <fullName evidence="4">Bifunctional DNA primase/polymerase, N-terminal</fullName>
    </recommendedName>
</protein>
<keyword evidence="3" id="KW-1185">Reference proteome</keyword>
<dbReference type="RefSeq" id="WP_073256163.1">
    <property type="nucleotide sequence ID" value="NZ_FQZQ01000027.1"/>
</dbReference>
<dbReference type="Proteomes" id="UP000183982">
    <property type="component" value="Unassembled WGS sequence"/>
</dbReference>
<feature type="region of interest" description="Disordered" evidence="1">
    <location>
        <begin position="157"/>
        <end position="177"/>
    </location>
</feature>
<evidence type="ECO:0008006" key="4">
    <source>
        <dbReference type="Google" id="ProtNLM"/>
    </source>
</evidence>
<name>A0A1M6S195_9RHOB</name>
<evidence type="ECO:0000313" key="2">
    <source>
        <dbReference type="EMBL" id="SHK38592.1"/>
    </source>
</evidence>
<gene>
    <name evidence="2" type="ORF">SAMN05444000_12726</name>
</gene>
<dbReference type="EMBL" id="FQZQ01000027">
    <property type="protein sequence ID" value="SHK38592.1"/>
    <property type="molecule type" value="Genomic_DNA"/>
</dbReference>
<evidence type="ECO:0000256" key="1">
    <source>
        <dbReference type="SAM" id="MobiDB-lite"/>
    </source>
</evidence>
<reference evidence="3" key="1">
    <citation type="submission" date="2016-11" db="EMBL/GenBank/DDBJ databases">
        <authorList>
            <person name="Varghese N."/>
            <person name="Submissions S."/>
        </authorList>
    </citation>
    <scope>NUCLEOTIDE SEQUENCE [LARGE SCALE GENOMIC DNA]</scope>
    <source>
        <strain evidence="3">DSM 100564</strain>
    </source>
</reference>
<proteinExistence type="predicted"/>
<evidence type="ECO:0000313" key="3">
    <source>
        <dbReference type="Proteomes" id="UP000183982"/>
    </source>
</evidence>
<dbReference type="AlphaFoldDB" id="A0A1M6S195"/>
<dbReference type="OrthoDB" id="1496333at2"/>